<evidence type="ECO:0000256" key="3">
    <source>
        <dbReference type="ARBA" id="ARBA00022723"/>
    </source>
</evidence>
<dbReference type="InterPro" id="IPR009050">
    <property type="entry name" value="Globin-like_sf"/>
</dbReference>
<keyword evidence="2" id="KW-0349">Heme</keyword>
<comment type="caution">
    <text evidence="5">The sequence shown here is derived from an EMBL/GenBank/DDBJ whole genome shotgun (WGS) entry which is preliminary data.</text>
</comment>
<keyword evidence="3" id="KW-0479">Metal-binding</keyword>
<evidence type="ECO:0000256" key="4">
    <source>
        <dbReference type="ARBA" id="ARBA00023004"/>
    </source>
</evidence>
<evidence type="ECO:0000313" key="5">
    <source>
        <dbReference type="EMBL" id="MFD1738959.1"/>
    </source>
</evidence>
<name>A0ABW4LUY6_9BACI</name>
<evidence type="ECO:0008006" key="7">
    <source>
        <dbReference type="Google" id="ProtNLM"/>
    </source>
</evidence>
<dbReference type="Gene3D" id="1.10.490.10">
    <property type="entry name" value="Globins"/>
    <property type="match status" value="1"/>
</dbReference>
<keyword evidence="1" id="KW-0813">Transport</keyword>
<dbReference type="Pfam" id="PF01152">
    <property type="entry name" value="Bac_globin"/>
    <property type="match status" value="1"/>
</dbReference>
<evidence type="ECO:0000313" key="6">
    <source>
        <dbReference type="Proteomes" id="UP001597214"/>
    </source>
</evidence>
<evidence type="ECO:0000256" key="1">
    <source>
        <dbReference type="ARBA" id="ARBA00022448"/>
    </source>
</evidence>
<accession>A0ABW4LUY6</accession>
<dbReference type="SUPFAM" id="SSF46458">
    <property type="entry name" value="Globin-like"/>
    <property type="match status" value="1"/>
</dbReference>
<sequence length="46" mass="5433">MDVLTQLTGGQPLYSEEFGPSNMRMRHMFFEITRVRAKAMHETFLK</sequence>
<protein>
    <recommendedName>
        <fullName evidence="7">Globin</fullName>
    </recommendedName>
</protein>
<keyword evidence="6" id="KW-1185">Reference proteome</keyword>
<reference evidence="6" key="1">
    <citation type="journal article" date="2019" name="Int. J. Syst. Evol. Microbiol.">
        <title>The Global Catalogue of Microorganisms (GCM) 10K type strain sequencing project: providing services to taxonomists for standard genome sequencing and annotation.</title>
        <authorList>
            <consortium name="The Broad Institute Genomics Platform"/>
            <consortium name="The Broad Institute Genome Sequencing Center for Infectious Disease"/>
            <person name="Wu L."/>
            <person name="Ma J."/>
        </authorList>
    </citation>
    <scope>NUCLEOTIDE SEQUENCE [LARGE SCALE GENOMIC DNA]</scope>
    <source>
        <strain evidence="6">CCUG 49339</strain>
    </source>
</reference>
<dbReference type="InterPro" id="IPR012292">
    <property type="entry name" value="Globin/Proto"/>
</dbReference>
<organism evidence="5 6">
    <name type="scientific">Bacillus salitolerans</name>
    <dbReference type="NCBI Taxonomy" id="1437434"/>
    <lineage>
        <taxon>Bacteria</taxon>
        <taxon>Bacillati</taxon>
        <taxon>Bacillota</taxon>
        <taxon>Bacilli</taxon>
        <taxon>Bacillales</taxon>
        <taxon>Bacillaceae</taxon>
        <taxon>Bacillus</taxon>
    </lineage>
</organism>
<evidence type="ECO:0000256" key="2">
    <source>
        <dbReference type="ARBA" id="ARBA00022617"/>
    </source>
</evidence>
<dbReference type="Proteomes" id="UP001597214">
    <property type="component" value="Unassembled WGS sequence"/>
</dbReference>
<dbReference type="EMBL" id="JBHUEM010000052">
    <property type="protein sequence ID" value="MFD1738959.1"/>
    <property type="molecule type" value="Genomic_DNA"/>
</dbReference>
<dbReference type="RefSeq" id="WP_377930186.1">
    <property type="nucleotide sequence ID" value="NZ_JBHUEM010000052.1"/>
</dbReference>
<gene>
    <name evidence="5" type="ORF">ACFSCX_20820</name>
</gene>
<proteinExistence type="predicted"/>
<dbReference type="InterPro" id="IPR001486">
    <property type="entry name" value="Hemoglobin_trunc"/>
</dbReference>
<keyword evidence="4" id="KW-0408">Iron</keyword>